<evidence type="ECO:0000256" key="2">
    <source>
        <dbReference type="SAM" id="Phobius"/>
    </source>
</evidence>
<keyword evidence="2" id="KW-1133">Transmembrane helix</keyword>
<evidence type="ECO:0000256" key="1">
    <source>
        <dbReference type="SAM" id="MobiDB-lite"/>
    </source>
</evidence>
<keyword evidence="5" id="KW-1185">Reference proteome</keyword>
<dbReference type="EMBL" id="JADNYJ010000112">
    <property type="protein sequence ID" value="KAF8883887.1"/>
    <property type="molecule type" value="Genomic_DNA"/>
</dbReference>
<feature type="chain" id="PRO_5040125334" evidence="3">
    <location>
        <begin position="32"/>
        <end position="533"/>
    </location>
</feature>
<sequence length="533" mass="56332">MLNTTIRLRTVALRLTVFMTCWLRTYHAVQAADIIVQDTDPQIVYQPSASWHSSSDSCSSCLNPGTGISYHEAIHPAVGPDADDLPPSSTDAAAGHSSSTPTASSAPMDAAVTSQSSPNGGSNSGSSSPGFSGKNRRRFTRRALKAREDLDDTGSQDPDVTLSFNFTGYAISIYSSQPLGAADVSTNSTPTNMNLTFSLDNQSMGDFKNVGSALSTGFLQNKSIFSRSNLDDTPHQLVIHVGQNSSFIFDYLVYSTNATTNSSSSNSTPSTSLAAQMPSQSIDPKSKKHDIATFAGAVGGSVGVLGLFALGLALSIIRRRRRAALRDRQDSESLHTEATDDSPHMEGPAPFMPRFFPDTVIPVDPPTYSAATNHNRSTLLARLTSSVYSDSTRSYADIPPSMPPPLDDDIILVPPPPPFPVAVASPPIVLPEGAAPPSILTSDAILAAVPSHNLDSVGTNRSNFALSPESVPLLQAVVLNTSDLPPLPLLGPLPPPPPRPDSRASIASSISYDIHGNPIISPEQEDVSYGRGR</sequence>
<feature type="region of interest" description="Disordered" evidence="1">
    <location>
        <begin position="489"/>
        <end position="508"/>
    </location>
</feature>
<feature type="compositionally biased region" description="Basic and acidic residues" evidence="1">
    <location>
        <begin position="324"/>
        <end position="344"/>
    </location>
</feature>
<evidence type="ECO:0000256" key="3">
    <source>
        <dbReference type="SAM" id="SignalP"/>
    </source>
</evidence>
<protein>
    <submittedName>
        <fullName evidence="4">Uncharacterized protein</fullName>
    </submittedName>
</protein>
<reference evidence="4" key="1">
    <citation type="submission" date="2020-11" db="EMBL/GenBank/DDBJ databases">
        <authorList>
            <consortium name="DOE Joint Genome Institute"/>
            <person name="Ahrendt S."/>
            <person name="Riley R."/>
            <person name="Andreopoulos W."/>
            <person name="LaButti K."/>
            <person name="Pangilinan J."/>
            <person name="Ruiz-duenas F.J."/>
            <person name="Barrasa J.M."/>
            <person name="Sanchez-Garcia M."/>
            <person name="Camarero S."/>
            <person name="Miyauchi S."/>
            <person name="Serrano A."/>
            <person name="Linde D."/>
            <person name="Babiker R."/>
            <person name="Drula E."/>
            <person name="Ayuso-Fernandez I."/>
            <person name="Pacheco R."/>
            <person name="Padilla G."/>
            <person name="Ferreira P."/>
            <person name="Barriuso J."/>
            <person name="Kellner H."/>
            <person name="Castanera R."/>
            <person name="Alfaro M."/>
            <person name="Ramirez L."/>
            <person name="Pisabarro A.G."/>
            <person name="Kuo A."/>
            <person name="Tritt A."/>
            <person name="Lipzen A."/>
            <person name="He G."/>
            <person name="Yan M."/>
            <person name="Ng V."/>
            <person name="Cullen D."/>
            <person name="Martin F."/>
            <person name="Rosso M.-N."/>
            <person name="Henrissat B."/>
            <person name="Hibbett D."/>
            <person name="Martinez A.T."/>
            <person name="Grigoriev I.V."/>
        </authorList>
    </citation>
    <scope>NUCLEOTIDE SEQUENCE</scope>
    <source>
        <strain evidence="4">AH 44721</strain>
    </source>
</reference>
<organism evidence="4 5">
    <name type="scientific">Gymnopilus junonius</name>
    <name type="common">Spectacular rustgill mushroom</name>
    <name type="synonym">Gymnopilus spectabilis subsp. junonius</name>
    <dbReference type="NCBI Taxonomy" id="109634"/>
    <lineage>
        <taxon>Eukaryota</taxon>
        <taxon>Fungi</taxon>
        <taxon>Dikarya</taxon>
        <taxon>Basidiomycota</taxon>
        <taxon>Agaricomycotina</taxon>
        <taxon>Agaricomycetes</taxon>
        <taxon>Agaricomycetidae</taxon>
        <taxon>Agaricales</taxon>
        <taxon>Agaricineae</taxon>
        <taxon>Hymenogastraceae</taxon>
        <taxon>Gymnopilus</taxon>
    </lineage>
</organism>
<dbReference type="OrthoDB" id="3265715at2759"/>
<evidence type="ECO:0000313" key="4">
    <source>
        <dbReference type="EMBL" id="KAF8883887.1"/>
    </source>
</evidence>
<feature type="compositionally biased region" description="Low complexity" evidence="1">
    <location>
        <begin position="92"/>
        <end position="133"/>
    </location>
</feature>
<gene>
    <name evidence="4" type="ORF">CPB84DRAFT_1789634</name>
</gene>
<feature type="signal peptide" evidence="3">
    <location>
        <begin position="1"/>
        <end position="31"/>
    </location>
</feature>
<feature type="region of interest" description="Disordered" evidence="1">
    <location>
        <begin position="76"/>
        <end position="136"/>
    </location>
</feature>
<keyword evidence="2" id="KW-0472">Membrane</keyword>
<feature type="transmembrane region" description="Helical" evidence="2">
    <location>
        <begin position="291"/>
        <end position="317"/>
    </location>
</feature>
<keyword evidence="2" id="KW-0812">Transmembrane</keyword>
<comment type="caution">
    <text evidence="4">The sequence shown here is derived from an EMBL/GenBank/DDBJ whole genome shotgun (WGS) entry which is preliminary data.</text>
</comment>
<feature type="region of interest" description="Disordered" evidence="1">
    <location>
        <begin position="324"/>
        <end position="350"/>
    </location>
</feature>
<feature type="compositionally biased region" description="Polar residues" evidence="1">
    <location>
        <begin position="273"/>
        <end position="283"/>
    </location>
</feature>
<keyword evidence="3" id="KW-0732">Signal</keyword>
<feature type="region of interest" description="Disordered" evidence="1">
    <location>
        <begin position="514"/>
        <end position="533"/>
    </location>
</feature>
<feature type="region of interest" description="Disordered" evidence="1">
    <location>
        <begin position="260"/>
        <end position="285"/>
    </location>
</feature>
<evidence type="ECO:0000313" key="5">
    <source>
        <dbReference type="Proteomes" id="UP000724874"/>
    </source>
</evidence>
<dbReference type="Proteomes" id="UP000724874">
    <property type="component" value="Unassembled WGS sequence"/>
</dbReference>
<proteinExistence type="predicted"/>
<feature type="compositionally biased region" description="Pro residues" evidence="1">
    <location>
        <begin position="489"/>
        <end position="499"/>
    </location>
</feature>
<name>A0A9P5NFP6_GYMJU</name>
<feature type="compositionally biased region" description="Low complexity" evidence="1">
    <location>
        <begin position="260"/>
        <end position="272"/>
    </location>
</feature>
<dbReference type="AlphaFoldDB" id="A0A9P5NFP6"/>
<accession>A0A9P5NFP6</accession>